<reference evidence="1" key="1">
    <citation type="journal article" date="2015" name="Nature">
        <title>Complex archaea that bridge the gap between prokaryotes and eukaryotes.</title>
        <authorList>
            <person name="Spang A."/>
            <person name="Saw J.H."/>
            <person name="Jorgensen S.L."/>
            <person name="Zaremba-Niedzwiedzka K."/>
            <person name="Martijn J."/>
            <person name="Lind A.E."/>
            <person name="van Eijk R."/>
            <person name="Schleper C."/>
            <person name="Guy L."/>
            <person name="Ettema T.J."/>
        </authorList>
    </citation>
    <scope>NUCLEOTIDE SEQUENCE</scope>
</reference>
<dbReference type="EMBL" id="LAZR01068546">
    <property type="protein sequence ID" value="KKK49430.1"/>
    <property type="molecule type" value="Genomic_DNA"/>
</dbReference>
<organism evidence="1">
    <name type="scientific">marine sediment metagenome</name>
    <dbReference type="NCBI Taxonomy" id="412755"/>
    <lineage>
        <taxon>unclassified sequences</taxon>
        <taxon>metagenomes</taxon>
        <taxon>ecological metagenomes</taxon>
    </lineage>
</organism>
<gene>
    <name evidence="1" type="ORF">LCGC14_3135130</name>
</gene>
<comment type="caution">
    <text evidence="1">The sequence shown here is derived from an EMBL/GenBank/DDBJ whole genome shotgun (WGS) entry which is preliminary data.</text>
</comment>
<dbReference type="AlphaFoldDB" id="A0A0F8WMH1"/>
<name>A0A0F8WMH1_9ZZZZ</name>
<accession>A0A0F8WMH1</accession>
<protein>
    <submittedName>
        <fullName evidence="1">Uncharacterized protein</fullName>
    </submittedName>
</protein>
<evidence type="ECO:0000313" key="1">
    <source>
        <dbReference type="EMBL" id="KKK49430.1"/>
    </source>
</evidence>
<proteinExistence type="predicted"/>
<sequence length="52" mass="5948">MRIKFCPKCGDTDLIMVAGAEIGVWRCKVCNFESSIFPEKEIDLKKANKKKK</sequence>